<keyword evidence="4" id="KW-1185">Reference proteome</keyword>
<feature type="region of interest" description="Disordered" evidence="2">
    <location>
        <begin position="211"/>
        <end position="248"/>
    </location>
</feature>
<feature type="compositionally biased region" description="Basic and acidic residues" evidence="2">
    <location>
        <begin position="923"/>
        <end position="932"/>
    </location>
</feature>
<feature type="compositionally biased region" description="Acidic residues" evidence="2">
    <location>
        <begin position="71"/>
        <end position="80"/>
    </location>
</feature>
<sequence>MQFLSNPSKTTVDESTSHPPPPPEQEFTSNSFATDSSGVESGHEGGETTSGPATLDGTRDPSLPDARTDDAVDDEEDDDNVPSMSRSATETTVASATAVVTYPRDVDAAGNDPGLATTRHSLQAVIHGEREVHVRIKVNNEIITEDQVEVSREMERSLSSSTNTSTDQEQRITDMEQYSRPEDEEHHQHHHKHRTRSSSFDIAHAMVHSTANNHNNNNNINDQETNTSSSSHNNSNNSNNSNRPPALNDFADASLLLGLTESQSHSSHPSPKPARGELEPATLPSAMTLFLDMLNEEQRRVRHRHIPAVEGFRKLYKSEIKHDLTAARALLGRQLQQQQQQRSGKGKRGGVEEGTSTTMMDVEEEEKDGAMLSDNEVLADFSSSKADGGKSADTPPESHAFVAPSENTIAFAHCGQLASLMESTPFENSMRGGISAGSLRSPQLVESLTAFNPPRPQESSAMKTKHRLKRWENNPQDVEVDLLNYKKTVQRTRMELHKAEVEHAQIEAVASMIRNHFMNHLNAYREEIAVIGEQLHGTRSKCFKAAEQYNGKTMSTRGSSKTMKDVFTTLKNLGDDLEAKGMGGGGKASSAPDWRVSGLGGIAAFADDIASKGSSATSSLANGWILFGDKVKTTSGEEGTVVRFYGPSFQKMPPSEVSLKKDPPEKEGDSHAMDIDQAKNAADTTSAKETPTLQDMVVPSGITVHLTTGTVKTFPPSELELVSRNFSCATDAAIAKRWENMTHSAIETGSGHDYLGMNSQVIASILREKQEEENDGSASPKSVTQYDDLRNVIPFGAGLMSAPEQIKNYSSIIPVNTLEESVRKVVYDGGKAVPPSVEKYESQKEKLNRLKIKVLQLRNRLSRQKKIRILNERSLKAGENRAERVEGLLMEMQADLRCLKERLQDELNELGMGNGCDTNTESKNVDQTEQKGDASLPDSRSVEVEGASNLNEQSTTSRGGSDETCDAKAHVMNDKRRFDDLDGSCHDSKRARME</sequence>
<feature type="compositionally biased region" description="Low complexity" evidence="2">
    <location>
        <begin position="85"/>
        <end position="96"/>
    </location>
</feature>
<proteinExistence type="predicted"/>
<evidence type="ECO:0000313" key="4">
    <source>
        <dbReference type="Proteomes" id="UP001516023"/>
    </source>
</evidence>
<feature type="compositionally biased region" description="Basic and acidic residues" evidence="2">
    <location>
        <begin position="965"/>
        <end position="994"/>
    </location>
</feature>
<feature type="region of interest" description="Disordered" evidence="2">
    <location>
        <begin position="1"/>
        <end position="96"/>
    </location>
</feature>
<evidence type="ECO:0008006" key="5">
    <source>
        <dbReference type="Google" id="ProtNLM"/>
    </source>
</evidence>
<feature type="compositionally biased region" description="Polar residues" evidence="2">
    <location>
        <begin position="1"/>
        <end position="10"/>
    </location>
</feature>
<feature type="region of interest" description="Disordered" evidence="2">
    <location>
        <begin position="910"/>
        <end position="994"/>
    </location>
</feature>
<feature type="compositionally biased region" description="Basic and acidic residues" evidence="2">
    <location>
        <begin position="658"/>
        <end position="672"/>
    </location>
</feature>
<reference evidence="3 4" key="1">
    <citation type="journal article" date="2020" name="G3 (Bethesda)">
        <title>Improved Reference Genome for Cyclotella cryptica CCMP332, a Model for Cell Wall Morphogenesis, Salinity Adaptation, and Lipid Production in Diatoms (Bacillariophyta).</title>
        <authorList>
            <person name="Roberts W.R."/>
            <person name="Downey K.M."/>
            <person name="Ruck E.C."/>
            <person name="Traller J.C."/>
            <person name="Alverson A.J."/>
        </authorList>
    </citation>
    <scope>NUCLEOTIDE SEQUENCE [LARGE SCALE GENOMIC DNA]</scope>
    <source>
        <strain evidence="3 4">CCMP332</strain>
    </source>
</reference>
<feature type="coiled-coil region" evidence="1">
    <location>
        <begin position="840"/>
        <end position="909"/>
    </location>
</feature>
<feature type="compositionally biased region" description="Low complexity" evidence="2">
    <location>
        <begin position="228"/>
        <end position="242"/>
    </location>
</feature>
<feature type="compositionally biased region" description="Basic and acidic residues" evidence="2">
    <location>
        <begin position="168"/>
        <end position="187"/>
    </location>
</feature>
<feature type="compositionally biased region" description="Polar residues" evidence="2">
    <location>
        <begin position="157"/>
        <end position="167"/>
    </location>
</feature>
<accession>A0ABD3PFF3</accession>
<feature type="region of interest" description="Disordered" evidence="2">
    <location>
        <begin position="150"/>
        <end position="198"/>
    </location>
</feature>
<comment type="caution">
    <text evidence="3">The sequence shown here is derived from an EMBL/GenBank/DDBJ whole genome shotgun (WGS) entry which is preliminary data.</text>
</comment>
<feature type="compositionally biased region" description="Low complexity" evidence="2">
    <location>
        <begin position="212"/>
        <end position="221"/>
    </location>
</feature>
<dbReference type="AlphaFoldDB" id="A0ABD3PFF3"/>
<evidence type="ECO:0000256" key="2">
    <source>
        <dbReference type="SAM" id="MobiDB-lite"/>
    </source>
</evidence>
<organism evidence="3 4">
    <name type="scientific">Cyclotella cryptica</name>
    <dbReference type="NCBI Taxonomy" id="29204"/>
    <lineage>
        <taxon>Eukaryota</taxon>
        <taxon>Sar</taxon>
        <taxon>Stramenopiles</taxon>
        <taxon>Ochrophyta</taxon>
        <taxon>Bacillariophyta</taxon>
        <taxon>Coscinodiscophyceae</taxon>
        <taxon>Thalassiosirophycidae</taxon>
        <taxon>Stephanodiscales</taxon>
        <taxon>Stephanodiscaceae</taxon>
        <taxon>Cyclotella</taxon>
    </lineage>
</organism>
<keyword evidence="1" id="KW-0175">Coiled coil</keyword>
<evidence type="ECO:0000313" key="3">
    <source>
        <dbReference type="EMBL" id="KAL3786491.1"/>
    </source>
</evidence>
<dbReference type="Proteomes" id="UP001516023">
    <property type="component" value="Unassembled WGS sequence"/>
</dbReference>
<feature type="compositionally biased region" description="Polar residues" evidence="2">
    <location>
        <begin position="948"/>
        <end position="959"/>
    </location>
</feature>
<dbReference type="EMBL" id="JABMIG020000193">
    <property type="protein sequence ID" value="KAL3786491.1"/>
    <property type="molecule type" value="Genomic_DNA"/>
</dbReference>
<feature type="region of interest" description="Disordered" evidence="2">
    <location>
        <begin position="652"/>
        <end position="672"/>
    </location>
</feature>
<gene>
    <name evidence="3" type="ORF">HJC23_010657</name>
</gene>
<feature type="compositionally biased region" description="Polar residues" evidence="2">
    <location>
        <begin position="26"/>
        <end position="35"/>
    </location>
</feature>
<name>A0ABD3PFF3_9STRA</name>
<protein>
    <recommendedName>
        <fullName evidence="5">BZIP domain-containing protein</fullName>
    </recommendedName>
</protein>
<evidence type="ECO:0000256" key="1">
    <source>
        <dbReference type="SAM" id="Coils"/>
    </source>
</evidence>
<feature type="region of interest" description="Disordered" evidence="2">
    <location>
        <begin position="335"/>
        <end position="360"/>
    </location>
</feature>